<reference evidence="2" key="1">
    <citation type="submission" date="2018-11" db="EMBL/GenBank/DDBJ databases">
        <authorList>
            <consortium name="Pathogen Informatics"/>
        </authorList>
    </citation>
    <scope>NUCLEOTIDE SEQUENCE</scope>
</reference>
<comment type="caution">
    <text evidence="2">The sequence shown here is derived from an EMBL/GenBank/DDBJ whole genome shotgun (WGS) entry which is preliminary data.</text>
</comment>
<dbReference type="EMBL" id="CAAALY010047676">
    <property type="protein sequence ID" value="VEL20711.1"/>
    <property type="molecule type" value="Genomic_DNA"/>
</dbReference>
<sequence>MALYAQVNSRAMRLKLTNLAHMDHHLAERENCQFDETTRKDSATKATEVSSDTKDQLVELSRGDAQVTLSNGQLDNNITSSMFLAPT</sequence>
<dbReference type="AlphaFoldDB" id="A0A3S5FDS4"/>
<name>A0A3S5FDS4_9PLAT</name>
<evidence type="ECO:0000256" key="1">
    <source>
        <dbReference type="SAM" id="MobiDB-lite"/>
    </source>
</evidence>
<evidence type="ECO:0000313" key="2">
    <source>
        <dbReference type="EMBL" id="VEL20711.1"/>
    </source>
</evidence>
<evidence type="ECO:0000313" key="3">
    <source>
        <dbReference type="Proteomes" id="UP000784294"/>
    </source>
</evidence>
<accession>A0A3S5FDS4</accession>
<organism evidence="2 3">
    <name type="scientific">Protopolystoma xenopodis</name>
    <dbReference type="NCBI Taxonomy" id="117903"/>
    <lineage>
        <taxon>Eukaryota</taxon>
        <taxon>Metazoa</taxon>
        <taxon>Spiralia</taxon>
        <taxon>Lophotrochozoa</taxon>
        <taxon>Platyhelminthes</taxon>
        <taxon>Monogenea</taxon>
        <taxon>Polyopisthocotylea</taxon>
        <taxon>Polystomatidea</taxon>
        <taxon>Polystomatidae</taxon>
        <taxon>Protopolystoma</taxon>
    </lineage>
</organism>
<proteinExistence type="predicted"/>
<protein>
    <submittedName>
        <fullName evidence="2">Uncharacterized protein</fullName>
    </submittedName>
</protein>
<feature type="compositionally biased region" description="Basic and acidic residues" evidence="1">
    <location>
        <begin position="33"/>
        <end position="43"/>
    </location>
</feature>
<feature type="region of interest" description="Disordered" evidence="1">
    <location>
        <begin position="33"/>
        <end position="55"/>
    </location>
</feature>
<gene>
    <name evidence="2" type="ORF">PXEA_LOCUS14151</name>
</gene>
<dbReference type="Proteomes" id="UP000784294">
    <property type="component" value="Unassembled WGS sequence"/>
</dbReference>
<keyword evidence="3" id="KW-1185">Reference proteome</keyword>